<keyword evidence="2" id="KW-1185">Reference proteome</keyword>
<sequence length="100" mass="10117">MWELADGGPATRRGHVGDSLVLASEWESAEGAVRVLDFTPPRDGAADVIRIVEGSAAGSGLVCGGLDLSGGRVAPSMSTAGLGLRLHADAAAEYAVEEGR</sequence>
<gene>
    <name evidence="1" type="ORF">ACFORO_38920</name>
</gene>
<comment type="caution">
    <text evidence="1">The sequence shown here is derived from an EMBL/GenBank/DDBJ whole genome shotgun (WGS) entry which is preliminary data.</text>
</comment>
<dbReference type="RefSeq" id="WP_377871565.1">
    <property type="nucleotide sequence ID" value="NZ_JBHMAY010000030.1"/>
</dbReference>
<proteinExistence type="predicted"/>
<organism evidence="1 2">
    <name type="scientific">Amycolatopsis halotolerans</name>
    <dbReference type="NCBI Taxonomy" id="330083"/>
    <lineage>
        <taxon>Bacteria</taxon>
        <taxon>Bacillati</taxon>
        <taxon>Actinomycetota</taxon>
        <taxon>Actinomycetes</taxon>
        <taxon>Pseudonocardiales</taxon>
        <taxon>Pseudonocardiaceae</taxon>
        <taxon>Amycolatopsis</taxon>
    </lineage>
</organism>
<reference evidence="2" key="1">
    <citation type="journal article" date="2019" name="Int. J. Syst. Evol. Microbiol.">
        <title>The Global Catalogue of Microorganisms (GCM) 10K type strain sequencing project: providing services to taxonomists for standard genome sequencing and annotation.</title>
        <authorList>
            <consortium name="The Broad Institute Genomics Platform"/>
            <consortium name="The Broad Institute Genome Sequencing Center for Infectious Disease"/>
            <person name="Wu L."/>
            <person name="Ma J."/>
        </authorList>
    </citation>
    <scope>NUCLEOTIDE SEQUENCE [LARGE SCALE GENOMIC DNA]</scope>
    <source>
        <strain evidence="2">CGMCC 4.7682</strain>
    </source>
</reference>
<dbReference type="Proteomes" id="UP001595764">
    <property type="component" value="Unassembled WGS sequence"/>
</dbReference>
<accession>A0ABV7QSA9</accession>
<evidence type="ECO:0000313" key="1">
    <source>
        <dbReference type="EMBL" id="MFC3516192.1"/>
    </source>
</evidence>
<dbReference type="EMBL" id="JBHRWI010000061">
    <property type="protein sequence ID" value="MFC3516192.1"/>
    <property type="molecule type" value="Genomic_DNA"/>
</dbReference>
<evidence type="ECO:0000313" key="2">
    <source>
        <dbReference type="Proteomes" id="UP001595764"/>
    </source>
</evidence>
<name>A0ABV7QSA9_9PSEU</name>
<protein>
    <submittedName>
        <fullName evidence="1">Uncharacterized protein</fullName>
    </submittedName>
</protein>